<dbReference type="RefSeq" id="WP_145153150.1">
    <property type="nucleotide sequence ID" value="NZ_VNIM01000060.1"/>
</dbReference>
<dbReference type="PANTHER" id="PTHR46401:SF2">
    <property type="entry name" value="GLYCOSYLTRANSFERASE WBBK-RELATED"/>
    <property type="match status" value="1"/>
</dbReference>
<accession>A0A558QZR7</accession>
<dbReference type="InterPro" id="IPR001296">
    <property type="entry name" value="Glyco_trans_1"/>
</dbReference>
<dbReference type="Pfam" id="PF00534">
    <property type="entry name" value="Glycos_transf_1"/>
    <property type="match status" value="1"/>
</dbReference>
<dbReference type="PANTHER" id="PTHR46401">
    <property type="entry name" value="GLYCOSYLTRANSFERASE WBBK-RELATED"/>
    <property type="match status" value="1"/>
</dbReference>
<evidence type="ECO:0000259" key="2">
    <source>
        <dbReference type="Pfam" id="PF00534"/>
    </source>
</evidence>
<keyword evidence="1 3" id="KW-0808">Transferase</keyword>
<proteinExistence type="predicted"/>
<name>A0A558QZR7_9SPHN</name>
<protein>
    <submittedName>
        <fullName evidence="3">Glycosyltransferase family 4 protein</fullName>
    </submittedName>
</protein>
<feature type="domain" description="Glycosyl transferase family 1" evidence="2">
    <location>
        <begin position="222"/>
        <end position="374"/>
    </location>
</feature>
<evidence type="ECO:0000256" key="1">
    <source>
        <dbReference type="ARBA" id="ARBA00022679"/>
    </source>
</evidence>
<dbReference type="AlphaFoldDB" id="A0A558QZR7"/>
<dbReference type="GO" id="GO:0009103">
    <property type="term" value="P:lipopolysaccharide biosynthetic process"/>
    <property type="evidence" value="ECO:0007669"/>
    <property type="project" value="TreeGrafter"/>
</dbReference>
<dbReference type="SUPFAM" id="SSF53756">
    <property type="entry name" value="UDP-Glycosyltransferase/glycogen phosphorylase"/>
    <property type="match status" value="1"/>
</dbReference>
<dbReference type="OrthoDB" id="9801609at2"/>
<evidence type="ECO:0000313" key="4">
    <source>
        <dbReference type="Proteomes" id="UP000318681"/>
    </source>
</evidence>
<comment type="caution">
    <text evidence="3">The sequence shown here is derived from an EMBL/GenBank/DDBJ whole genome shotgun (WGS) entry which is preliminary data.</text>
</comment>
<keyword evidence="4" id="KW-1185">Reference proteome</keyword>
<dbReference type="Gene3D" id="3.40.50.2000">
    <property type="entry name" value="Glycogen Phosphorylase B"/>
    <property type="match status" value="2"/>
</dbReference>
<evidence type="ECO:0000313" key="3">
    <source>
        <dbReference type="EMBL" id="TVV72636.1"/>
    </source>
</evidence>
<organism evidence="3 4">
    <name type="scientific">Alterirhizorhabdus solaris</name>
    <dbReference type="NCBI Taxonomy" id="2529389"/>
    <lineage>
        <taxon>Bacteria</taxon>
        <taxon>Pseudomonadati</taxon>
        <taxon>Pseudomonadota</taxon>
        <taxon>Alphaproteobacteria</taxon>
        <taxon>Sphingomonadales</taxon>
        <taxon>Rhizorhabdaceae</taxon>
        <taxon>Alterirhizorhabdus</taxon>
    </lineage>
</organism>
<reference evidence="3 4" key="1">
    <citation type="submission" date="2019-07" db="EMBL/GenBank/DDBJ databases">
        <title>Sphingomonas solaris sp. nov., isolated from a solar panel from Boston, Massachusetts.</title>
        <authorList>
            <person name="Tanner K."/>
            <person name="Pascual J."/>
            <person name="Mancuso C."/>
            <person name="Pereto J."/>
            <person name="Khalil A."/>
            <person name="Vilanova C."/>
        </authorList>
    </citation>
    <scope>NUCLEOTIDE SEQUENCE [LARGE SCALE GENOMIC DNA]</scope>
    <source>
        <strain evidence="3 4">R4DWN</strain>
    </source>
</reference>
<sequence>MRIVIDLQSCQNGSRTRGIGRAAMALTRAMIAAGRDHDYIVLLSDRFPGTILPIRRALADLLPAEKIAVCALPSRTASADPNNAWRNRAAEIMLADFVAVLAPDLLFIPSLFEGFWDEMVTAVAPASYRTAVLLYDFIPLDHADIYLPGVGIRTAYYRKMRAAAAADLLLADSHHVAGEAVVKLSVPADRLVAMPLGVDPGFRPPQPGADHAGLMARYGITRPFVLNTSPFEPRKNIGGLIAGFAAMPATLRDAHQIVLVGRVKDAARQAIAALAAGAGLPTDTVVLAGFVPDEDLVALYGACALFAFPSLGEGFGLPVLEAMACGASVIGSNTTSIPEVIGRDDLLCDPTDPAAIGTAMARVLNDAGLRRELAAWGPARAALFSWEATAATALDAFERTCADPLPARPALADASPASARPHLALICDDSGAALAEPLLRALDTDFVVTAVVPGGALADPWTAANFDAHDFGWFERHAPRFDHILYVAAFSAAPVADLIAEFPGVLLLVDRPGDAPESSRLRDLFATGGFAAILDAQERPARPAPRGATLLRHTTGSVIEGVGDFPSPGASKHIAAAAVARLVTTIRRSVPTTPDPRRVLAQALPRAVRETRPTADDLAEVAKAAARNDALRRAPMTLVDVSALADGMPTPARQAALRALLKIGNKQLHYVSVTGSMLVIADRLIAGALGITPDVFAETAFFIRPGDRLIRTVDFGDGSGAASPASTAAEEAGAKILTLAGPALVRFLADPTIIAGPLAIPD</sequence>
<dbReference type="Proteomes" id="UP000318681">
    <property type="component" value="Unassembled WGS sequence"/>
</dbReference>
<dbReference type="GO" id="GO:0016757">
    <property type="term" value="F:glycosyltransferase activity"/>
    <property type="evidence" value="ECO:0007669"/>
    <property type="project" value="InterPro"/>
</dbReference>
<dbReference type="EMBL" id="VNIM01000060">
    <property type="protein sequence ID" value="TVV72636.1"/>
    <property type="molecule type" value="Genomic_DNA"/>
</dbReference>
<dbReference type="CDD" id="cd03809">
    <property type="entry name" value="GT4_MtfB-like"/>
    <property type="match status" value="1"/>
</dbReference>
<gene>
    <name evidence="3" type="ORF">FOY91_14010</name>
</gene>